<name>B6K762_SCHJY</name>
<dbReference type="InterPro" id="IPR008949">
    <property type="entry name" value="Isoprenoid_synthase_dom_sf"/>
</dbReference>
<protein>
    <submittedName>
        <fullName evidence="8">Decaprenyl diphosphate synthase subunit Dps1</fullName>
    </submittedName>
</protein>
<evidence type="ECO:0000256" key="5">
    <source>
        <dbReference type="ARBA" id="ARBA00022842"/>
    </source>
</evidence>
<comment type="cofactor">
    <cofactor evidence="1">
        <name>Mg(2+)</name>
        <dbReference type="ChEBI" id="CHEBI:18420"/>
    </cofactor>
</comment>
<keyword evidence="4" id="KW-0479">Metal-binding</keyword>
<dbReference type="OrthoDB" id="9927103at2759"/>
<dbReference type="STRING" id="402676.B6K762"/>
<gene>
    <name evidence="9" type="primary">dps1</name>
    <name evidence="8" type="ORF">SJAG_04568</name>
</gene>
<dbReference type="GO" id="GO:0000010">
    <property type="term" value="F:heptaprenyl diphosphate synthase activity"/>
    <property type="evidence" value="ECO:0007669"/>
    <property type="project" value="EnsemblFungi"/>
</dbReference>
<reference evidence="8 10" key="1">
    <citation type="journal article" date="2011" name="Science">
        <title>Comparative functional genomics of the fission yeasts.</title>
        <authorList>
            <person name="Rhind N."/>
            <person name="Chen Z."/>
            <person name="Yassour M."/>
            <person name="Thompson D.A."/>
            <person name="Haas B.J."/>
            <person name="Habib N."/>
            <person name="Wapinski I."/>
            <person name="Roy S."/>
            <person name="Lin M.F."/>
            <person name="Heiman D.I."/>
            <person name="Young S.K."/>
            <person name="Furuya K."/>
            <person name="Guo Y."/>
            <person name="Pidoux A."/>
            <person name="Chen H.M."/>
            <person name="Robbertse B."/>
            <person name="Goldberg J.M."/>
            <person name="Aoki K."/>
            <person name="Bayne E.H."/>
            <person name="Berlin A.M."/>
            <person name="Desjardins C.A."/>
            <person name="Dobbs E."/>
            <person name="Dukaj L."/>
            <person name="Fan L."/>
            <person name="FitzGerald M.G."/>
            <person name="French C."/>
            <person name="Gujja S."/>
            <person name="Hansen K."/>
            <person name="Keifenheim D."/>
            <person name="Levin J.Z."/>
            <person name="Mosher R.A."/>
            <person name="Mueller C.A."/>
            <person name="Pfiffner J."/>
            <person name="Priest M."/>
            <person name="Russ C."/>
            <person name="Smialowska A."/>
            <person name="Swoboda P."/>
            <person name="Sykes S.M."/>
            <person name="Vaughn M."/>
            <person name="Vengrova S."/>
            <person name="Yoder R."/>
            <person name="Zeng Q."/>
            <person name="Allshire R."/>
            <person name="Baulcombe D."/>
            <person name="Birren B.W."/>
            <person name="Brown W."/>
            <person name="Ekwall K."/>
            <person name="Kellis M."/>
            <person name="Leatherwood J."/>
            <person name="Levin H."/>
            <person name="Margalit H."/>
            <person name="Martienssen R."/>
            <person name="Nieduszynski C.A."/>
            <person name="Spatafora J.W."/>
            <person name="Friedman N."/>
            <person name="Dalgaard J.Z."/>
            <person name="Baumann P."/>
            <person name="Niki H."/>
            <person name="Regev A."/>
            <person name="Nusbaum C."/>
        </authorList>
    </citation>
    <scope>NUCLEOTIDE SEQUENCE [LARGE SCALE GENOMIC DNA]</scope>
    <source>
        <strain evidence="10">yFS275 / FY16936</strain>
    </source>
</reference>
<dbReference type="PROSITE" id="PS00723">
    <property type="entry name" value="POLYPRENYL_SYNTHASE_1"/>
    <property type="match status" value="1"/>
</dbReference>
<dbReference type="VEuPathDB" id="FungiDB:SJAG_04568"/>
<dbReference type="AlphaFoldDB" id="B6K762"/>
<proteinExistence type="inferred from homology"/>
<dbReference type="GO" id="GO:0097269">
    <property type="term" value="F:all-trans-decaprenyl-diphosphate synthase activity"/>
    <property type="evidence" value="ECO:0000269"/>
    <property type="project" value="JaponicusDB"/>
</dbReference>
<keyword evidence="6" id="KW-0414">Isoprene biosynthesis</keyword>
<evidence type="ECO:0000313" key="10">
    <source>
        <dbReference type="Proteomes" id="UP000001744"/>
    </source>
</evidence>
<evidence type="ECO:0000256" key="1">
    <source>
        <dbReference type="ARBA" id="ARBA00001946"/>
    </source>
</evidence>
<dbReference type="EMBL" id="KE651168">
    <property type="protein sequence ID" value="EEB09366.1"/>
    <property type="molecule type" value="Genomic_DNA"/>
</dbReference>
<dbReference type="OMA" id="GKQMRPM"/>
<evidence type="ECO:0000256" key="2">
    <source>
        <dbReference type="ARBA" id="ARBA00006706"/>
    </source>
</evidence>
<keyword evidence="10" id="KW-1185">Reference proteome</keyword>
<dbReference type="Proteomes" id="UP000001744">
    <property type="component" value="Unassembled WGS sequence"/>
</dbReference>
<dbReference type="JaponicusDB" id="SJAG_04568">
    <property type="gene designation" value="dps1"/>
</dbReference>
<keyword evidence="5" id="KW-0460">Magnesium</keyword>
<dbReference type="GO" id="GO:0008299">
    <property type="term" value="P:isoprenoid biosynthetic process"/>
    <property type="evidence" value="ECO:0000318"/>
    <property type="project" value="GO_Central"/>
</dbReference>
<sequence length="381" mass="41687">MLRGVRNSVVRRSIHFSVCHNNTNNSPCVAQEKTETATLIRDDLKRVSPGMRRMLGCNLDHLQDASTYYTLAQGKQLRPSLVLLVSRAVSLLNGINRSVASERYILDCNPALLLDGDVLPSQLRLAQITEMIHVASLLHDDVIDLATHRRGQVSGNIAFGNQQAVFAGDFILARASTAMARLRNTRVTELLATVIADLIRGEFLQLRNVDEKGGDALQASFDYYLEKSYLKTASLISKSCMAAAVLGKAVPSIVQAIGEFGRCLGIAFQLVDDALDFKSTDGDLGKPANADLKLGLATAPVLFAWKQFPELESAVRSNFQSKGAIEQARQYVREADGVRKTEAWAGQFIVKAKGLLSSHIPDSPPLQALLDICDRVITRKK</sequence>
<dbReference type="HOGENOM" id="CLU_014015_1_0_1"/>
<dbReference type="RefSeq" id="XP_002175659.1">
    <property type="nucleotide sequence ID" value="XM_002175623.2"/>
</dbReference>
<dbReference type="CDD" id="cd00685">
    <property type="entry name" value="Trans_IPPS_HT"/>
    <property type="match status" value="1"/>
</dbReference>
<dbReference type="GO" id="GO:0010142">
    <property type="term" value="P:farnesyl diphosphate biosynthetic process, mevalonate pathway"/>
    <property type="evidence" value="ECO:0007669"/>
    <property type="project" value="EnsemblFungi"/>
</dbReference>
<accession>B6K762</accession>
<evidence type="ECO:0000256" key="7">
    <source>
        <dbReference type="RuleBase" id="RU004466"/>
    </source>
</evidence>
<keyword evidence="3 7" id="KW-0808">Transferase</keyword>
<dbReference type="InterPro" id="IPR000092">
    <property type="entry name" value="Polyprenyl_synt"/>
</dbReference>
<dbReference type="GO" id="GO:0032478">
    <property type="term" value="C:heterotetrameric polyprenyl diphosphate synthase complex"/>
    <property type="evidence" value="ECO:0007669"/>
    <property type="project" value="EnsemblFungi"/>
</dbReference>
<evidence type="ECO:0000313" key="8">
    <source>
        <dbReference type="EMBL" id="EEB09366.1"/>
    </source>
</evidence>
<organism evidence="8 10">
    <name type="scientific">Schizosaccharomyces japonicus (strain yFS275 / FY16936)</name>
    <name type="common">Fission yeast</name>
    <dbReference type="NCBI Taxonomy" id="402676"/>
    <lineage>
        <taxon>Eukaryota</taxon>
        <taxon>Fungi</taxon>
        <taxon>Dikarya</taxon>
        <taxon>Ascomycota</taxon>
        <taxon>Taphrinomycotina</taxon>
        <taxon>Schizosaccharomycetes</taxon>
        <taxon>Schizosaccharomycetales</taxon>
        <taxon>Schizosaccharomycetaceae</taxon>
        <taxon>Schizosaccharomyces</taxon>
    </lineage>
</organism>
<comment type="similarity">
    <text evidence="2 7">Belongs to the FPP/GGPP synthase family.</text>
</comment>
<dbReference type="SFLD" id="SFLDS00005">
    <property type="entry name" value="Isoprenoid_Synthase_Type_I"/>
    <property type="match status" value="1"/>
</dbReference>
<dbReference type="GO" id="GO:0032476">
    <property type="term" value="C:polyprenyl diphosphate synthase complex"/>
    <property type="evidence" value="ECO:0000318"/>
    <property type="project" value="GO_Central"/>
</dbReference>
<dbReference type="GO" id="GO:0031314">
    <property type="term" value="C:extrinsic component of mitochondrial inner membrane"/>
    <property type="evidence" value="ECO:0007669"/>
    <property type="project" value="EnsemblFungi"/>
</dbReference>
<dbReference type="eggNOG" id="KOG0776">
    <property type="taxonomic scope" value="Eukaryota"/>
</dbReference>
<dbReference type="GO" id="GO:0005739">
    <property type="term" value="C:mitochondrion"/>
    <property type="evidence" value="ECO:0000318"/>
    <property type="project" value="GO_Central"/>
</dbReference>
<dbReference type="GeneID" id="7051922"/>
<evidence type="ECO:0000256" key="3">
    <source>
        <dbReference type="ARBA" id="ARBA00022679"/>
    </source>
</evidence>
<dbReference type="InterPro" id="IPR033749">
    <property type="entry name" value="Polyprenyl_synt_CS"/>
</dbReference>
<dbReference type="PANTHER" id="PTHR12001">
    <property type="entry name" value="GERANYLGERANYL PYROPHOSPHATE SYNTHASE"/>
    <property type="match status" value="1"/>
</dbReference>
<dbReference type="Gene3D" id="1.10.600.10">
    <property type="entry name" value="Farnesyl Diphosphate Synthase"/>
    <property type="match status" value="1"/>
</dbReference>
<evidence type="ECO:0000256" key="6">
    <source>
        <dbReference type="ARBA" id="ARBA00023229"/>
    </source>
</evidence>
<evidence type="ECO:0000313" key="9">
    <source>
        <dbReference type="JaponicusDB" id="SJAG_04568"/>
    </source>
</evidence>
<dbReference type="Pfam" id="PF00348">
    <property type="entry name" value="polyprenyl_synt"/>
    <property type="match status" value="1"/>
</dbReference>
<dbReference type="PANTHER" id="PTHR12001:SF69">
    <property type="entry name" value="ALL TRANS-POLYPRENYL-DIPHOSPHATE SYNTHASE PDSS1"/>
    <property type="match status" value="1"/>
</dbReference>
<dbReference type="GO" id="GO:0004659">
    <property type="term" value="F:prenyltransferase activity"/>
    <property type="evidence" value="ECO:0000318"/>
    <property type="project" value="GO_Central"/>
</dbReference>
<dbReference type="SUPFAM" id="SSF48576">
    <property type="entry name" value="Terpenoid synthases"/>
    <property type="match status" value="1"/>
</dbReference>
<dbReference type="GO" id="GO:0006744">
    <property type="term" value="P:ubiquinone biosynthetic process"/>
    <property type="evidence" value="ECO:0000315"/>
    <property type="project" value="JaponicusDB"/>
</dbReference>
<evidence type="ECO:0000256" key="4">
    <source>
        <dbReference type="ARBA" id="ARBA00022723"/>
    </source>
</evidence>
<dbReference type="GO" id="GO:0046872">
    <property type="term" value="F:metal ion binding"/>
    <property type="evidence" value="ECO:0007669"/>
    <property type="project" value="UniProtKB-KW"/>
</dbReference>